<protein>
    <submittedName>
        <fullName evidence="1">Uncharacterized protein</fullName>
    </submittedName>
</protein>
<dbReference type="OrthoDB" id="5078467at2"/>
<gene>
    <name evidence="1" type="ORF">C7474_0822</name>
</gene>
<evidence type="ECO:0000313" key="2">
    <source>
        <dbReference type="Proteomes" id="UP000273158"/>
    </source>
</evidence>
<name>A0A498CLN6_9MICO</name>
<sequence>MSTVTLVPAAYRCPDHDNVEVVTARVHERVAREAAVYADLTRSTFRVSVTCPGRRGDEATAHTRVCEGTWQRALQHAS</sequence>
<reference evidence="1 2" key="1">
    <citation type="journal article" date="2015" name="Stand. Genomic Sci.">
        <title>Genomic Encyclopedia of Bacterial and Archaeal Type Strains, Phase III: the genomes of soil and plant-associated and newly described type strains.</title>
        <authorList>
            <person name="Whitman W.B."/>
            <person name="Woyke T."/>
            <person name="Klenk H.P."/>
            <person name="Zhou Y."/>
            <person name="Lilburn T.G."/>
            <person name="Beck B.J."/>
            <person name="De Vos P."/>
            <person name="Vandamme P."/>
            <person name="Eisen J.A."/>
            <person name="Garrity G."/>
            <person name="Hugenholtz P."/>
            <person name="Kyrpides N.C."/>
        </authorList>
    </citation>
    <scope>NUCLEOTIDE SEQUENCE [LARGE SCALE GENOMIC DNA]</scope>
    <source>
        <strain evidence="1 2">S2T63</strain>
    </source>
</reference>
<dbReference type="AlphaFoldDB" id="A0A498CLN6"/>
<evidence type="ECO:0000313" key="1">
    <source>
        <dbReference type="EMBL" id="RLK52861.1"/>
    </source>
</evidence>
<dbReference type="RefSeq" id="WP_121057644.1">
    <property type="nucleotide sequence ID" value="NZ_RCDB01000001.1"/>
</dbReference>
<dbReference type="Proteomes" id="UP000273158">
    <property type="component" value="Unassembled WGS sequence"/>
</dbReference>
<accession>A0A498CLN6</accession>
<proteinExistence type="predicted"/>
<organism evidence="1 2">
    <name type="scientific">Microbacterium telephonicum</name>
    <dbReference type="NCBI Taxonomy" id="1714841"/>
    <lineage>
        <taxon>Bacteria</taxon>
        <taxon>Bacillati</taxon>
        <taxon>Actinomycetota</taxon>
        <taxon>Actinomycetes</taxon>
        <taxon>Micrococcales</taxon>
        <taxon>Microbacteriaceae</taxon>
        <taxon>Microbacterium</taxon>
    </lineage>
</organism>
<keyword evidence="2" id="KW-1185">Reference proteome</keyword>
<dbReference type="EMBL" id="RCDB01000001">
    <property type="protein sequence ID" value="RLK52861.1"/>
    <property type="molecule type" value="Genomic_DNA"/>
</dbReference>
<comment type="caution">
    <text evidence="1">The sequence shown here is derived from an EMBL/GenBank/DDBJ whole genome shotgun (WGS) entry which is preliminary data.</text>
</comment>